<evidence type="ECO:0000313" key="1">
    <source>
        <dbReference type="EMBL" id="OBZ68373.1"/>
    </source>
</evidence>
<dbReference type="Proteomes" id="UP000092993">
    <property type="component" value="Unassembled WGS sequence"/>
</dbReference>
<keyword evidence="2" id="KW-1185">Reference proteome</keyword>
<dbReference type="AlphaFoldDB" id="A0A1C7LUE7"/>
<reference evidence="1 2" key="1">
    <citation type="submission" date="2016-03" db="EMBL/GenBank/DDBJ databases">
        <title>Whole genome sequencing of Grifola frondosa 9006-11.</title>
        <authorList>
            <person name="Min B."/>
            <person name="Park H."/>
            <person name="Kim J.-G."/>
            <person name="Cho H."/>
            <person name="Oh Y.-L."/>
            <person name="Kong W.-S."/>
            <person name="Choi I.-G."/>
        </authorList>
    </citation>
    <scope>NUCLEOTIDE SEQUENCE [LARGE SCALE GENOMIC DNA]</scope>
    <source>
        <strain evidence="1 2">9006-11</strain>
    </source>
</reference>
<comment type="caution">
    <text evidence="1">The sequence shown here is derived from an EMBL/GenBank/DDBJ whole genome shotgun (WGS) entry which is preliminary data.</text>
</comment>
<accession>A0A1C7LUE7</accession>
<protein>
    <submittedName>
        <fullName evidence="1">Uncharacterized protein</fullName>
    </submittedName>
</protein>
<dbReference type="EMBL" id="LUGG01000020">
    <property type="protein sequence ID" value="OBZ68373.1"/>
    <property type="molecule type" value="Genomic_DNA"/>
</dbReference>
<evidence type="ECO:0000313" key="2">
    <source>
        <dbReference type="Proteomes" id="UP000092993"/>
    </source>
</evidence>
<proteinExistence type="predicted"/>
<name>A0A1C7LUE7_GRIFR</name>
<organism evidence="1 2">
    <name type="scientific">Grifola frondosa</name>
    <name type="common">Maitake</name>
    <name type="synonym">Polyporus frondosus</name>
    <dbReference type="NCBI Taxonomy" id="5627"/>
    <lineage>
        <taxon>Eukaryota</taxon>
        <taxon>Fungi</taxon>
        <taxon>Dikarya</taxon>
        <taxon>Basidiomycota</taxon>
        <taxon>Agaricomycotina</taxon>
        <taxon>Agaricomycetes</taxon>
        <taxon>Polyporales</taxon>
        <taxon>Grifolaceae</taxon>
        <taxon>Grifola</taxon>
    </lineage>
</organism>
<sequence length="174" mass="18419">MENEPLEAEGVEPAIVVMENGPLEAEGAEPAIVVMENGPLEAEGAEPAIGMVRSSLLLKSLTLLFSVMENGPLEAEGAEPAIVGPEPISRSVSVVVSTPEVKDRSLTPAVMETESLEAEDVDLALEHADFSDIEVIESILPDHVIDLSQDTDSDSSGDSNIDELEVSRVILMSI</sequence>
<gene>
    <name evidence="1" type="ORF">A0H81_11416</name>
</gene>